<organism evidence="1 2">
    <name type="scientific">Magnetospirillum molischianum DSM 120</name>
    <dbReference type="NCBI Taxonomy" id="1150626"/>
    <lineage>
        <taxon>Bacteria</taxon>
        <taxon>Pseudomonadati</taxon>
        <taxon>Pseudomonadota</taxon>
        <taxon>Alphaproteobacteria</taxon>
        <taxon>Rhodospirillales</taxon>
        <taxon>Rhodospirillaceae</taxon>
        <taxon>Magnetospirillum</taxon>
    </lineage>
</organism>
<dbReference type="EMBL" id="CAHP01000010">
    <property type="protein sequence ID" value="CCG40165.1"/>
    <property type="molecule type" value="Genomic_DNA"/>
</dbReference>
<dbReference type="Proteomes" id="UP000004169">
    <property type="component" value="Unassembled WGS sequence"/>
</dbReference>
<keyword evidence="2" id="KW-1185">Reference proteome</keyword>
<reference evidence="1 2" key="1">
    <citation type="journal article" date="2012" name="J. Bacteriol.">
        <title>Draft Genome Sequence of the Purple Photosynthetic Bacterium Phaeospirillum molischianum DSM120, a Particularly Versatile Bacterium.</title>
        <authorList>
            <person name="Duquesne K."/>
            <person name="Prima V."/>
            <person name="Ji B."/>
            <person name="Rouy Z."/>
            <person name="Medigue C."/>
            <person name="Talla E."/>
            <person name="Sturgis J.N."/>
        </authorList>
    </citation>
    <scope>NUCLEOTIDE SEQUENCE [LARGE SCALE GENOMIC DNA]</scope>
    <source>
        <strain evidence="2">DSM120</strain>
    </source>
</reference>
<dbReference type="STRING" id="1150626.PHAMO_180134"/>
<evidence type="ECO:0000313" key="2">
    <source>
        <dbReference type="Proteomes" id="UP000004169"/>
    </source>
</evidence>
<comment type="caution">
    <text evidence="1">The sequence shown here is derived from an EMBL/GenBank/DDBJ whole genome shotgun (WGS) entry which is preliminary data.</text>
</comment>
<gene>
    <name evidence="1" type="ORF">PHAMO_180134</name>
</gene>
<dbReference type="AlphaFoldDB" id="H8FP77"/>
<evidence type="ECO:0000313" key="1">
    <source>
        <dbReference type="EMBL" id="CCG40165.1"/>
    </source>
</evidence>
<name>H8FP77_MAGML</name>
<protein>
    <submittedName>
        <fullName evidence="1">Uncharacterized protein</fullName>
    </submittedName>
</protein>
<sequence>MINAKLADAVEEFGITEKTRLQTDDALSNSLLRPAVFKAIEPIAEHGGLANFDHV</sequence>
<accession>H8FP77</accession>
<proteinExistence type="predicted"/>